<dbReference type="AlphaFoldDB" id="A0AAV5AI67"/>
<dbReference type="Proteomes" id="UP001050691">
    <property type="component" value="Unassembled WGS sequence"/>
</dbReference>
<evidence type="ECO:0000259" key="1">
    <source>
        <dbReference type="PROSITE" id="PS50053"/>
    </source>
</evidence>
<gene>
    <name evidence="2" type="ORF">Clacol_007074</name>
</gene>
<proteinExistence type="predicted"/>
<evidence type="ECO:0000313" key="2">
    <source>
        <dbReference type="EMBL" id="GJJ12829.1"/>
    </source>
</evidence>
<dbReference type="InterPro" id="IPR000626">
    <property type="entry name" value="Ubiquitin-like_dom"/>
</dbReference>
<sequence length="545" mass="61393">MVRIMVDNYKDRESLAVYELPEGSSIIDLKAEIEATEGIPIAHQRLGTGKWDIEEPDYRDYQDDQNLDSLIPGDLSEIIIYLRRALIYCYFRLRETAEFSRTDSNPQKPMIMKISVDLDEPICTSSLVRTARYMATISPELFVLDLDGQPTISISDMKKPFSYYGIRNGDHPHFKGLPLKRNALISAKRSPTVQPGWLYGSPIPSTDVESLGQPYVPAFDRRIVGYFPENYVSPQAVEEEVEQPSETTAVLEIPSLPPFQFPPASGMTFRLPISDKGHSFLNLTVNYECVSSPADPTYVTISLLCATHDIRRVSAISIFISIPESEVLNVEVRENEAHRKEIHTDKEVAENQSKERHLDGVNIGTHGTTVGFQGGISGKYFLGSTEKRSKVSRRKVTAGIDKEDSIFWNLKAPSTKLDEDGLNGEEFITLVLKKKPVEFRLGIFCRNVTAGIDKKHRIFWDLKAPNTKLDEDGLNGEEFITLVLKKKPARFKYNCRVTHAKNGVEKTTERRTKSSYGDAQVKKVYNFGFEEETGGVQVQLSGYAC</sequence>
<reference evidence="2" key="1">
    <citation type="submission" date="2021-10" db="EMBL/GenBank/DDBJ databases">
        <title>De novo Genome Assembly of Clathrus columnatus (Basidiomycota, Fungi) Using Illumina and Nanopore Sequence Data.</title>
        <authorList>
            <person name="Ogiso-Tanaka E."/>
            <person name="Itagaki H."/>
            <person name="Hosoya T."/>
            <person name="Hosaka K."/>
        </authorList>
    </citation>
    <scope>NUCLEOTIDE SEQUENCE</scope>
    <source>
        <strain evidence="2">MO-923</strain>
    </source>
</reference>
<dbReference type="PROSITE" id="PS50053">
    <property type="entry name" value="UBIQUITIN_2"/>
    <property type="match status" value="1"/>
</dbReference>
<evidence type="ECO:0000313" key="3">
    <source>
        <dbReference type="Proteomes" id="UP001050691"/>
    </source>
</evidence>
<feature type="domain" description="Ubiquitin-like" evidence="1">
    <location>
        <begin position="2"/>
        <end position="84"/>
    </location>
</feature>
<comment type="caution">
    <text evidence="2">The sequence shown here is derived from an EMBL/GenBank/DDBJ whole genome shotgun (WGS) entry which is preliminary data.</text>
</comment>
<name>A0AAV5AI67_9AGAM</name>
<dbReference type="EMBL" id="BPWL01000008">
    <property type="protein sequence ID" value="GJJ12829.1"/>
    <property type="molecule type" value="Genomic_DNA"/>
</dbReference>
<protein>
    <recommendedName>
        <fullName evidence="1">Ubiquitin-like domain-containing protein</fullName>
    </recommendedName>
</protein>
<organism evidence="2 3">
    <name type="scientific">Clathrus columnatus</name>
    <dbReference type="NCBI Taxonomy" id="1419009"/>
    <lineage>
        <taxon>Eukaryota</taxon>
        <taxon>Fungi</taxon>
        <taxon>Dikarya</taxon>
        <taxon>Basidiomycota</taxon>
        <taxon>Agaricomycotina</taxon>
        <taxon>Agaricomycetes</taxon>
        <taxon>Phallomycetidae</taxon>
        <taxon>Phallales</taxon>
        <taxon>Clathraceae</taxon>
        <taxon>Clathrus</taxon>
    </lineage>
</organism>
<keyword evidence="3" id="KW-1185">Reference proteome</keyword>
<accession>A0AAV5AI67</accession>